<dbReference type="GO" id="GO:0000160">
    <property type="term" value="P:phosphorelay signal transduction system"/>
    <property type="evidence" value="ECO:0007669"/>
    <property type="project" value="UniProtKB-KW"/>
</dbReference>
<dbReference type="InterPro" id="IPR011006">
    <property type="entry name" value="CheY-like_superfamily"/>
</dbReference>
<reference evidence="6" key="1">
    <citation type="journal article" date="2014" name="Science">
        <title>Ancient hybridizations among the ancestral genomes of bread wheat.</title>
        <authorList>
            <consortium name="International Wheat Genome Sequencing Consortium,"/>
            <person name="Marcussen T."/>
            <person name="Sandve S.R."/>
            <person name="Heier L."/>
            <person name="Spannagl M."/>
            <person name="Pfeifer M."/>
            <person name="Jakobsen K.S."/>
            <person name="Wulff B.B."/>
            <person name="Steuernagel B."/>
            <person name="Mayer K.F."/>
            <person name="Olsen O.A."/>
        </authorList>
    </citation>
    <scope>NUCLEOTIDE SEQUENCE [LARGE SCALE GENOMIC DNA]</scope>
    <source>
        <strain evidence="6">cv. AL8/78</strain>
    </source>
</reference>
<dbReference type="Proteomes" id="UP000015105">
    <property type="component" value="Chromosome 4D"/>
</dbReference>
<evidence type="ECO:0000256" key="3">
    <source>
        <dbReference type="SAM" id="MobiDB-lite"/>
    </source>
</evidence>
<reference evidence="5" key="5">
    <citation type="journal article" date="2021" name="G3 (Bethesda)">
        <title>Aegilops tauschii genome assembly Aet v5.0 features greater sequence contiguity and improved annotation.</title>
        <authorList>
            <person name="Wang L."/>
            <person name="Zhu T."/>
            <person name="Rodriguez J.C."/>
            <person name="Deal K.R."/>
            <person name="Dubcovsky J."/>
            <person name="McGuire P.E."/>
            <person name="Lux T."/>
            <person name="Spannagl M."/>
            <person name="Mayer K.F.X."/>
            <person name="Baldrich P."/>
            <person name="Meyers B.C."/>
            <person name="Huo N."/>
            <person name="Gu Y.Q."/>
            <person name="Zhou H."/>
            <person name="Devos K.M."/>
            <person name="Bennetzen J.L."/>
            <person name="Unver T."/>
            <person name="Budak H."/>
            <person name="Gulick P.J."/>
            <person name="Galiba G."/>
            <person name="Kalapos B."/>
            <person name="Nelson D.R."/>
            <person name="Li P."/>
            <person name="You F.M."/>
            <person name="Luo M.C."/>
            <person name="Dvorak J."/>
        </authorList>
    </citation>
    <scope>NUCLEOTIDE SEQUENCE [LARGE SCALE GENOMIC DNA]</scope>
    <source>
        <strain evidence="5">cv. AL8/78</strain>
    </source>
</reference>
<keyword evidence="1" id="KW-0902">Two-component regulatory system</keyword>
<reference evidence="5" key="4">
    <citation type="submission" date="2019-03" db="UniProtKB">
        <authorList>
            <consortium name="EnsemblPlants"/>
        </authorList>
    </citation>
    <scope>IDENTIFICATION</scope>
</reference>
<dbReference type="Pfam" id="PF00072">
    <property type="entry name" value="Response_reg"/>
    <property type="match status" value="1"/>
</dbReference>
<name>A0A453IC30_AEGTS</name>
<dbReference type="AlphaFoldDB" id="A0A453IC30"/>
<evidence type="ECO:0000313" key="6">
    <source>
        <dbReference type="Proteomes" id="UP000015105"/>
    </source>
</evidence>
<dbReference type="GO" id="GO:0009736">
    <property type="term" value="P:cytokinin-activated signaling pathway"/>
    <property type="evidence" value="ECO:0007669"/>
    <property type="project" value="InterPro"/>
</dbReference>
<dbReference type="EnsemblPlants" id="AET4Gv20514300.8">
    <property type="protein sequence ID" value="AET4Gv20514300.8"/>
    <property type="gene ID" value="AET4Gv20514300"/>
</dbReference>
<feature type="region of interest" description="Disordered" evidence="3">
    <location>
        <begin position="1"/>
        <end position="64"/>
    </location>
</feature>
<reference evidence="5" key="3">
    <citation type="journal article" date="2017" name="Nature">
        <title>Genome sequence of the progenitor of the wheat D genome Aegilops tauschii.</title>
        <authorList>
            <person name="Luo M.C."/>
            <person name="Gu Y.Q."/>
            <person name="Puiu D."/>
            <person name="Wang H."/>
            <person name="Twardziok S.O."/>
            <person name="Deal K.R."/>
            <person name="Huo N."/>
            <person name="Zhu T."/>
            <person name="Wang L."/>
            <person name="Wang Y."/>
            <person name="McGuire P.E."/>
            <person name="Liu S."/>
            <person name="Long H."/>
            <person name="Ramasamy R.K."/>
            <person name="Rodriguez J.C."/>
            <person name="Van S.L."/>
            <person name="Yuan L."/>
            <person name="Wang Z."/>
            <person name="Xia Z."/>
            <person name="Xiao L."/>
            <person name="Anderson O.D."/>
            <person name="Ouyang S."/>
            <person name="Liang Y."/>
            <person name="Zimin A.V."/>
            <person name="Pertea G."/>
            <person name="Qi P."/>
            <person name="Bennetzen J.L."/>
            <person name="Dai X."/>
            <person name="Dawson M.W."/>
            <person name="Muller H.G."/>
            <person name="Kugler K."/>
            <person name="Rivarola-Duarte L."/>
            <person name="Spannagl M."/>
            <person name="Mayer K.F.X."/>
            <person name="Lu F.H."/>
            <person name="Bevan M.W."/>
            <person name="Leroy P."/>
            <person name="Li P."/>
            <person name="You F.M."/>
            <person name="Sun Q."/>
            <person name="Liu Z."/>
            <person name="Lyons E."/>
            <person name="Wicker T."/>
            <person name="Salzberg S.L."/>
            <person name="Devos K.M."/>
            <person name="Dvorak J."/>
        </authorList>
    </citation>
    <scope>NUCLEOTIDE SEQUENCE [LARGE SCALE GENOMIC DNA]</scope>
    <source>
        <strain evidence="5">cv. AL8/78</strain>
    </source>
</reference>
<dbReference type="Gramene" id="AET4Gv20514300.8">
    <property type="protein sequence ID" value="AET4Gv20514300.8"/>
    <property type="gene ID" value="AET4Gv20514300"/>
</dbReference>
<organism evidence="5 6">
    <name type="scientific">Aegilops tauschii subsp. strangulata</name>
    <name type="common">Goatgrass</name>
    <dbReference type="NCBI Taxonomy" id="200361"/>
    <lineage>
        <taxon>Eukaryota</taxon>
        <taxon>Viridiplantae</taxon>
        <taxon>Streptophyta</taxon>
        <taxon>Embryophyta</taxon>
        <taxon>Tracheophyta</taxon>
        <taxon>Spermatophyta</taxon>
        <taxon>Magnoliopsida</taxon>
        <taxon>Liliopsida</taxon>
        <taxon>Poales</taxon>
        <taxon>Poaceae</taxon>
        <taxon>BOP clade</taxon>
        <taxon>Pooideae</taxon>
        <taxon>Triticodae</taxon>
        <taxon>Triticeae</taxon>
        <taxon>Triticinae</taxon>
        <taxon>Aegilops</taxon>
    </lineage>
</organism>
<dbReference type="InterPro" id="IPR001789">
    <property type="entry name" value="Sig_transdc_resp-reg_receiver"/>
</dbReference>
<comment type="caution">
    <text evidence="2">Lacks conserved residue(s) required for the propagation of feature annotation.</text>
</comment>
<dbReference type="PANTHER" id="PTHR43874">
    <property type="entry name" value="TWO-COMPONENT RESPONSE REGULATOR"/>
    <property type="match status" value="1"/>
</dbReference>
<sequence>MVSAGQAGADGPSTSDIRGTGNGAVENGHALKANEDKEWRGGIKEEDWPSTHSAPPGLDEQKQQQDRVIRWEKFLPVKTLRVLLVENDDCTRHVVRALLRKCGYEVISAENGLHAWQYLEDVQNRIDLVLTEVAMPCLSGIGLLSKITSHSICKGIPVIS</sequence>
<protein>
    <recommendedName>
        <fullName evidence="4">Response regulatory domain-containing protein</fullName>
    </recommendedName>
</protein>
<dbReference type="PANTHER" id="PTHR43874:SF125">
    <property type="entry name" value="TWO-COMPONENT RESPONSE REGULATOR-LIKE APRR7"/>
    <property type="match status" value="1"/>
</dbReference>
<reference evidence="6" key="2">
    <citation type="journal article" date="2017" name="Nat. Plants">
        <title>The Aegilops tauschii genome reveals multiple impacts of transposons.</title>
        <authorList>
            <person name="Zhao G."/>
            <person name="Zou C."/>
            <person name="Li K."/>
            <person name="Wang K."/>
            <person name="Li T."/>
            <person name="Gao L."/>
            <person name="Zhang X."/>
            <person name="Wang H."/>
            <person name="Yang Z."/>
            <person name="Liu X."/>
            <person name="Jiang W."/>
            <person name="Mao L."/>
            <person name="Kong X."/>
            <person name="Jiao Y."/>
            <person name="Jia J."/>
        </authorList>
    </citation>
    <scope>NUCLEOTIDE SEQUENCE [LARGE SCALE GENOMIC DNA]</scope>
    <source>
        <strain evidence="6">cv. AL8/78</strain>
    </source>
</reference>
<evidence type="ECO:0000313" key="5">
    <source>
        <dbReference type="EnsemblPlants" id="AET4Gv20514300.8"/>
    </source>
</evidence>
<feature type="domain" description="Response regulatory" evidence="4">
    <location>
        <begin position="81"/>
        <end position="160"/>
    </location>
</feature>
<proteinExistence type="predicted"/>
<accession>A0A453IC30</accession>
<feature type="compositionally biased region" description="Basic and acidic residues" evidence="3">
    <location>
        <begin position="32"/>
        <end position="49"/>
    </location>
</feature>
<dbReference type="PROSITE" id="PS50110">
    <property type="entry name" value="RESPONSE_REGULATORY"/>
    <property type="match status" value="1"/>
</dbReference>
<dbReference type="SUPFAM" id="SSF52172">
    <property type="entry name" value="CheY-like"/>
    <property type="match status" value="1"/>
</dbReference>
<evidence type="ECO:0000259" key="4">
    <source>
        <dbReference type="PROSITE" id="PS50110"/>
    </source>
</evidence>
<dbReference type="InterPro" id="IPR045279">
    <property type="entry name" value="ARR-like"/>
</dbReference>
<dbReference type="Gene3D" id="3.40.50.2300">
    <property type="match status" value="1"/>
</dbReference>
<keyword evidence="6" id="KW-1185">Reference proteome</keyword>
<evidence type="ECO:0000256" key="2">
    <source>
        <dbReference type="PROSITE-ProRule" id="PRU00169"/>
    </source>
</evidence>
<evidence type="ECO:0000256" key="1">
    <source>
        <dbReference type="ARBA" id="ARBA00023012"/>
    </source>
</evidence>